<accession>X0SJH1</accession>
<feature type="transmembrane region" description="Helical" evidence="1">
    <location>
        <begin position="193"/>
        <end position="211"/>
    </location>
</feature>
<evidence type="ECO:0000313" key="2">
    <source>
        <dbReference type="EMBL" id="GAF75266.1"/>
    </source>
</evidence>
<keyword evidence="1" id="KW-1133">Transmembrane helix</keyword>
<evidence type="ECO:0000256" key="1">
    <source>
        <dbReference type="SAM" id="Phobius"/>
    </source>
</evidence>
<comment type="caution">
    <text evidence="2">The sequence shown here is derived from an EMBL/GenBank/DDBJ whole genome shotgun (WGS) entry which is preliminary data.</text>
</comment>
<proteinExistence type="predicted"/>
<keyword evidence="1" id="KW-0472">Membrane</keyword>
<organism evidence="2">
    <name type="scientific">marine sediment metagenome</name>
    <dbReference type="NCBI Taxonomy" id="412755"/>
    <lineage>
        <taxon>unclassified sequences</taxon>
        <taxon>metagenomes</taxon>
        <taxon>ecological metagenomes</taxon>
    </lineage>
</organism>
<dbReference type="EMBL" id="BARS01001702">
    <property type="protein sequence ID" value="GAF75266.1"/>
    <property type="molecule type" value="Genomic_DNA"/>
</dbReference>
<reference evidence="2" key="1">
    <citation type="journal article" date="2014" name="Front. Microbiol.">
        <title>High frequency of phylogenetically diverse reductive dehalogenase-homologous genes in deep subseafloor sedimentary metagenomes.</title>
        <authorList>
            <person name="Kawai M."/>
            <person name="Futagami T."/>
            <person name="Toyoda A."/>
            <person name="Takaki Y."/>
            <person name="Nishi S."/>
            <person name="Hori S."/>
            <person name="Arai W."/>
            <person name="Tsubouchi T."/>
            <person name="Morono Y."/>
            <person name="Uchiyama I."/>
            <person name="Ito T."/>
            <person name="Fujiyama A."/>
            <person name="Inagaki F."/>
            <person name="Takami H."/>
        </authorList>
    </citation>
    <scope>NUCLEOTIDE SEQUENCE</scope>
    <source>
        <strain evidence="2">Expedition CK06-06</strain>
    </source>
</reference>
<keyword evidence="1" id="KW-0812">Transmembrane</keyword>
<sequence>TPKHPAAENRDFKFTEDMDDRFELETDFEYAKRMNALVYNSITFFKGAFVIPVYDNYILWARASIIRDYYYVFYDFADWRKAINRGVGVCTQYAIALSELLNENGFKTYVAILNSPNICDIHAVVVSDTFTLDPTYNIAVGFNLKEIEQNHSLVEAAYQNTNTPLRYVQMYSSGNTMVMEMDVFMPNYRFDKLTYWLIWIIPLLLLLPLIYRKILKNRKR</sequence>
<protein>
    <recommendedName>
        <fullName evidence="3">Transglutaminase-like domain-containing protein</fullName>
    </recommendedName>
</protein>
<evidence type="ECO:0008006" key="3">
    <source>
        <dbReference type="Google" id="ProtNLM"/>
    </source>
</evidence>
<name>X0SJH1_9ZZZZ</name>
<dbReference type="AlphaFoldDB" id="X0SJH1"/>
<gene>
    <name evidence="2" type="ORF">S01H1_03187</name>
</gene>
<feature type="non-terminal residue" evidence="2">
    <location>
        <position position="1"/>
    </location>
</feature>